<proteinExistence type="predicted"/>
<dbReference type="EMBL" id="JBHTIR010002777">
    <property type="protein sequence ID" value="MFD0854219.1"/>
    <property type="molecule type" value="Genomic_DNA"/>
</dbReference>
<keyword evidence="2" id="KW-1185">Reference proteome</keyword>
<accession>A0ABW3CI70</accession>
<protein>
    <recommendedName>
        <fullName evidence="3">Transposase</fullName>
    </recommendedName>
</protein>
<organism evidence="1 2">
    <name type="scientific">Actinomadura adrarensis</name>
    <dbReference type="NCBI Taxonomy" id="1819600"/>
    <lineage>
        <taxon>Bacteria</taxon>
        <taxon>Bacillati</taxon>
        <taxon>Actinomycetota</taxon>
        <taxon>Actinomycetes</taxon>
        <taxon>Streptosporangiales</taxon>
        <taxon>Thermomonosporaceae</taxon>
        <taxon>Actinomadura</taxon>
    </lineage>
</organism>
<evidence type="ECO:0000313" key="1">
    <source>
        <dbReference type="EMBL" id="MFD0854219.1"/>
    </source>
</evidence>
<reference evidence="2" key="1">
    <citation type="journal article" date="2019" name="Int. J. Syst. Evol. Microbiol.">
        <title>The Global Catalogue of Microorganisms (GCM) 10K type strain sequencing project: providing services to taxonomists for standard genome sequencing and annotation.</title>
        <authorList>
            <consortium name="The Broad Institute Genomics Platform"/>
            <consortium name="The Broad Institute Genome Sequencing Center for Infectious Disease"/>
            <person name="Wu L."/>
            <person name="Ma J."/>
        </authorList>
    </citation>
    <scope>NUCLEOTIDE SEQUENCE [LARGE SCALE GENOMIC DNA]</scope>
    <source>
        <strain evidence="2">JCM 31696</strain>
    </source>
</reference>
<sequence length="154" mass="17700">MQVTQAYRALAACTTRYEAEGRWWSGTELHKLWNQLKKSDPALSWWGENSKCAYQEAFRDLDRALRDFAKSCRGARKGKRLGFPRFKKRGQCRDSFRLTGTLRCEGRTVTLPRLGTIATHESTRKLARRLANGTARILSATVSRTAQRWQVSFT</sequence>
<comment type="caution">
    <text evidence="1">The sequence shown here is derived from an EMBL/GenBank/DDBJ whole genome shotgun (WGS) entry which is preliminary data.</text>
</comment>
<evidence type="ECO:0008006" key="3">
    <source>
        <dbReference type="Google" id="ProtNLM"/>
    </source>
</evidence>
<gene>
    <name evidence="1" type="ORF">ACFQ07_18420</name>
</gene>
<evidence type="ECO:0000313" key="2">
    <source>
        <dbReference type="Proteomes" id="UP001597083"/>
    </source>
</evidence>
<name>A0ABW3CI70_9ACTN</name>
<feature type="non-terminal residue" evidence="1">
    <location>
        <position position="154"/>
    </location>
</feature>
<dbReference type="Proteomes" id="UP001597083">
    <property type="component" value="Unassembled WGS sequence"/>
</dbReference>